<evidence type="ECO:0000256" key="1">
    <source>
        <dbReference type="SAM" id="MobiDB-lite"/>
    </source>
</evidence>
<sequence>DGGEESGKGTWNAFQDAPIDDSVGGRGGWVETEDDEVDWSDPFRSAPFDPLPLMKERERQRMSTEEEKMVESESDVDEQRALNRRSFSYEHIDGVGDDASTDSRGRTDGDTTEDTGKENEEHDDGMSTEGETTDGGGTMDDVAGSRPLLDDDGLEEDVDDEEEYETVTSSSCLPLSTTPVPSSQHVIPPSTITFPSSTTVLNQPPSSQSTTPPPPPPPPTTSSAVTFSVPAPPPRMATNPFNPFLVSPMEDPRSTTVTQPSPSLVQYQTKPVLPMGMDPPPTSIISLNDAYHLGQRIVDPSSSSSISYLSSRAPATLPRQSTSLSAVPRPPPSTISPSPLPSHEPTPERRATVVGRRTSSPTSPDRVTFTLQPGSRQCHSSMQYEKMGSSSDDVDTDDSVAGMCGGSHHERGKKDEKRRKEGKKKRRDTHPGHSIVVEKIKPPKKHSTSSKTSGQNASFVNVSFQSEDVDRF</sequence>
<feature type="compositionally biased region" description="Basic and acidic residues" evidence="1">
    <location>
        <begin position="101"/>
        <end position="120"/>
    </location>
</feature>
<feature type="compositionally biased region" description="Basic and acidic residues" evidence="1">
    <location>
        <begin position="54"/>
        <end position="94"/>
    </location>
</feature>
<keyword evidence="3" id="KW-1185">Reference proteome</keyword>
<evidence type="ECO:0000313" key="2">
    <source>
        <dbReference type="EMBL" id="GMT23815.1"/>
    </source>
</evidence>
<comment type="caution">
    <text evidence="2">The sequence shown here is derived from an EMBL/GenBank/DDBJ whole genome shotgun (WGS) entry which is preliminary data.</text>
</comment>
<organism evidence="2 3">
    <name type="scientific">Pristionchus fissidentatus</name>
    <dbReference type="NCBI Taxonomy" id="1538716"/>
    <lineage>
        <taxon>Eukaryota</taxon>
        <taxon>Metazoa</taxon>
        <taxon>Ecdysozoa</taxon>
        <taxon>Nematoda</taxon>
        <taxon>Chromadorea</taxon>
        <taxon>Rhabditida</taxon>
        <taxon>Rhabditina</taxon>
        <taxon>Diplogasteromorpha</taxon>
        <taxon>Diplogasteroidea</taxon>
        <taxon>Neodiplogasteridae</taxon>
        <taxon>Pristionchus</taxon>
    </lineage>
</organism>
<feature type="compositionally biased region" description="Acidic residues" evidence="1">
    <location>
        <begin position="150"/>
        <end position="165"/>
    </location>
</feature>
<feature type="region of interest" description="Disordered" evidence="1">
    <location>
        <begin position="300"/>
        <end position="472"/>
    </location>
</feature>
<feature type="compositionally biased region" description="Pro residues" evidence="1">
    <location>
        <begin position="328"/>
        <end position="344"/>
    </location>
</feature>
<accession>A0AAV5VZA7</accession>
<feature type="compositionally biased region" description="Polar residues" evidence="1">
    <location>
        <begin position="357"/>
        <end position="383"/>
    </location>
</feature>
<feature type="compositionally biased region" description="Polar residues" evidence="1">
    <location>
        <begin position="454"/>
        <end position="466"/>
    </location>
</feature>
<feature type="compositionally biased region" description="Polar residues" evidence="1">
    <location>
        <begin position="254"/>
        <end position="265"/>
    </location>
</feature>
<feature type="compositionally biased region" description="Low complexity" evidence="1">
    <location>
        <begin position="166"/>
        <end position="210"/>
    </location>
</feature>
<feature type="region of interest" description="Disordered" evidence="1">
    <location>
        <begin position="1"/>
        <end position="265"/>
    </location>
</feature>
<proteinExistence type="predicted"/>
<reference evidence="2" key="1">
    <citation type="submission" date="2023-10" db="EMBL/GenBank/DDBJ databases">
        <title>Genome assembly of Pristionchus species.</title>
        <authorList>
            <person name="Yoshida K."/>
            <person name="Sommer R.J."/>
        </authorList>
    </citation>
    <scope>NUCLEOTIDE SEQUENCE</scope>
    <source>
        <strain evidence="2">RS5133</strain>
    </source>
</reference>
<gene>
    <name evidence="2" type="ORF">PFISCL1PPCAC_15112</name>
</gene>
<dbReference type="Proteomes" id="UP001432322">
    <property type="component" value="Unassembled WGS sequence"/>
</dbReference>
<name>A0AAV5VZA7_9BILA</name>
<feature type="compositionally biased region" description="Pro residues" evidence="1">
    <location>
        <begin position="211"/>
        <end position="220"/>
    </location>
</feature>
<feature type="compositionally biased region" description="Low complexity" evidence="1">
    <location>
        <begin position="301"/>
        <end position="311"/>
    </location>
</feature>
<dbReference type="EMBL" id="BTSY01000004">
    <property type="protein sequence ID" value="GMT23815.1"/>
    <property type="molecule type" value="Genomic_DNA"/>
</dbReference>
<feature type="non-terminal residue" evidence="2">
    <location>
        <position position="1"/>
    </location>
</feature>
<evidence type="ECO:0000313" key="3">
    <source>
        <dbReference type="Proteomes" id="UP001432322"/>
    </source>
</evidence>
<feature type="compositionally biased region" description="Basic and acidic residues" evidence="1">
    <location>
        <begin position="407"/>
        <end position="419"/>
    </location>
</feature>
<protein>
    <submittedName>
        <fullName evidence="2">Uncharacterized protein</fullName>
    </submittedName>
</protein>
<dbReference type="AlphaFoldDB" id="A0AAV5VZA7"/>